<accession>A0A1U7CLE8</accession>
<dbReference type="EMBL" id="CP019082">
    <property type="protein sequence ID" value="APW59762.1"/>
    <property type="molecule type" value="Genomic_DNA"/>
</dbReference>
<dbReference type="STRING" id="1387353.BSF38_01216"/>
<dbReference type="Proteomes" id="UP000186309">
    <property type="component" value="Chromosome"/>
</dbReference>
<feature type="compositionally biased region" description="Acidic residues" evidence="1">
    <location>
        <begin position="194"/>
        <end position="205"/>
    </location>
</feature>
<feature type="compositionally biased region" description="Low complexity" evidence="1">
    <location>
        <begin position="212"/>
        <end position="226"/>
    </location>
</feature>
<evidence type="ECO:0000256" key="1">
    <source>
        <dbReference type="SAM" id="MobiDB-lite"/>
    </source>
</evidence>
<organism evidence="2 3">
    <name type="scientific">Paludisphaera borealis</name>
    <dbReference type="NCBI Taxonomy" id="1387353"/>
    <lineage>
        <taxon>Bacteria</taxon>
        <taxon>Pseudomonadati</taxon>
        <taxon>Planctomycetota</taxon>
        <taxon>Planctomycetia</taxon>
        <taxon>Isosphaerales</taxon>
        <taxon>Isosphaeraceae</taxon>
        <taxon>Paludisphaera</taxon>
    </lineage>
</organism>
<sequence length="284" mass="30637">MTSIRPRSRSGRRFGLRLATASAWLLLLAVSPISVFAQGFGPDPFRPFNSQYDSYVYPIAPGPLDSVGNPSINRGVRGANQFESYLNGIGSGNVGTRYDQLYRSQISEHRRAFRPTHDADVKFEDQQASITNLYFDYLRAKDPRKRAAALKKYNQARDQASRDLSSAGRSGSGRKAQKPKRAAAGAEGDKPQATDDEPIEGENADSPDRIITPPRRSAGSAAAAPSSRRRSTTPAPPPIPGLSGTGSRGRKPSEILDRAVQSESAGAQTPSRPRTKPAPPPITP</sequence>
<evidence type="ECO:0000313" key="3">
    <source>
        <dbReference type="Proteomes" id="UP000186309"/>
    </source>
</evidence>
<dbReference type="RefSeq" id="WP_076343934.1">
    <property type="nucleotide sequence ID" value="NZ_CP019082.1"/>
</dbReference>
<dbReference type="AlphaFoldDB" id="A0A1U7CLE8"/>
<feature type="region of interest" description="Disordered" evidence="1">
    <location>
        <begin position="148"/>
        <end position="284"/>
    </location>
</feature>
<reference evidence="3" key="1">
    <citation type="submission" date="2016-12" db="EMBL/GenBank/DDBJ databases">
        <title>Comparative genomics of four Isosphaeraceae planctomycetes: a common pool of plasmids and glycoside hydrolase genes.</title>
        <authorList>
            <person name="Ivanova A."/>
        </authorList>
    </citation>
    <scope>NUCLEOTIDE SEQUENCE [LARGE SCALE GENOMIC DNA]</scope>
    <source>
        <strain evidence="3">PX4</strain>
    </source>
</reference>
<name>A0A1U7CLE8_9BACT</name>
<keyword evidence="3" id="KW-1185">Reference proteome</keyword>
<gene>
    <name evidence="2" type="ORF">BSF38_01216</name>
</gene>
<evidence type="ECO:0000313" key="2">
    <source>
        <dbReference type="EMBL" id="APW59762.1"/>
    </source>
</evidence>
<dbReference type="KEGG" id="pbor:BSF38_01216"/>
<dbReference type="OrthoDB" id="291612at2"/>
<proteinExistence type="predicted"/>
<protein>
    <submittedName>
        <fullName evidence="2">Uncharacterized protein</fullName>
    </submittedName>
</protein>